<evidence type="ECO:0000313" key="3">
    <source>
        <dbReference type="Proteomes" id="UP000664256"/>
    </source>
</evidence>
<accession>A0ABS3H3D6</accession>
<feature type="coiled-coil region" evidence="1">
    <location>
        <begin position="13"/>
        <end position="63"/>
    </location>
</feature>
<keyword evidence="1" id="KW-0175">Coiled coil</keyword>
<name>A0ABS3H3D6_9ENTE</name>
<dbReference type="EMBL" id="JAFLVT010000001">
    <property type="protein sequence ID" value="MBO0447919.1"/>
    <property type="molecule type" value="Genomic_DNA"/>
</dbReference>
<proteinExistence type="predicted"/>
<dbReference type="Proteomes" id="UP000664256">
    <property type="component" value="Unassembled WGS sequence"/>
</dbReference>
<comment type="caution">
    <text evidence="2">The sequence shown here is derived from an EMBL/GenBank/DDBJ whole genome shotgun (WGS) entry which is preliminary data.</text>
</comment>
<gene>
    <name evidence="2" type="ORF">JZO76_00050</name>
</gene>
<evidence type="ECO:0000256" key="1">
    <source>
        <dbReference type="SAM" id="Coils"/>
    </source>
</evidence>
<protein>
    <recommendedName>
        <fullName evidence="4">Phage protein</fullName>
    </recommendedName>
</protein>
<organism evidence="2 3">
    <name type="scientific">Candidatus Enterococcus myersii</name>
    <dbReference type="NCBI Taxonomy" id="2815322"/>
    <lineage>
        <taxon>Bacteria</taxon>
        <taxon>Bacillati</taxon>
        <taxon>Bacillota</taxon>
        <taxon>Bacilli</taxon>
        <taxon>Lactobacillales</taxon>
        <taxon>Enterococcaceae</taxon>
        <taxon>Enterococcus</taxon>
    </lineage>
</organism>
<sequence>MLTNEQRAHDYALAVLPIAIEKAKEERQQLRDESEVELDLPKIDSFEIYLSIYEKSLERLENQ</sequence>
<evidence type="ECO:0008006" key="4">
    <source>
        <dbReference type="Google" id="ProtNLM"/>
    </source>
</evidence>
<evidence type="ECO:0000313" key="2">
    <source>
        <dbReference type="EMBL" id="MBO0447919.1"/>
    </source>
</evidence>
<dbReference type="RefSeq" id="WP_206902134.1">
    <property type="nucleotide sequence ID" value="NZ_JAFLVT010000001.1"/>
</dbReference>
<reference evidence="2 3" key="1">
    <citation type="submission" date="2021-03" db="EMBL/GenBank/DDBJ databases">
        <title>Enterococcal diversity collection.</title>
        <authorList>
            <person name="Gilmore M.S."/>
            <person name="Schwartzman J."/>
            <person name="Van Tyne D."/>
            <person name="Martin M."/>
            <person name="Earl A.M."/>
            <person name="Manson A.L."/>
            <person name="Straub T."/>
            <person name="Salamzade R."/>
            <person name="Saavedra J."/>
            <person name="Lebreton F."/>
            <person name="Prichula J."/>
            <person name="Schaufler K."/>
            <person name="Gaca A."/>
            <person name="Sgardioli B."/>
            <person name="Wagenaar J."/>
            <person name="Strong T."/>
        </authorList>
    </citation>
    <scope>NUCLEOTIDE SEQUENCE [LARGE SCALE GENOMIC DNA]</scope>
    <source>
        <strain evidence="2 3">MJM12</strain>
    </source>
</reference>
<keyword evidence="3" id="KW-1185">Reference proteome</keyword>